<sequence length="130" mass="14979">MENENLNYPTFTECMRKVRAIDDTLHILSGKWTLVLLAHLCYRPMRYSELLKDLNGIAGKVLSRELKDLEINGLIIREVSEGQPLAVTYKISQYGQRLKELTDGLADWGLAHRERIFNAAKFEKPMSVTR</sequence>
<dbReference type="RefSeq" id="WP_162335202.1">
    <property type="nucleotide sequence ID" value="NZ_CP048113.1"/>
</dbReference>
<accession>A0A6B9ZNA5</accession>
<gene>
    <name evidence="5" type="ORF">GWR21_29045</name>
</gene>
<dbReference type="PANTHER" id="PTHR33204">
    <property type="entry name" value="TRANSCRIPTIONAL REGULATOR, MARR FAMILY"/>
    <property type="match status" value="1"/>
</dbReference>
<dbReference type="Pfam" id="PF01638">
    <property type="entry name" value="HxlR"/>
    <property type="match status" value="1"/>
</dbReference>
<evidence type="ECO:0000256" key="2">
    <source>
        <dbReference type="ARBA" id="ARBA00023125"/>
    </source>
</evidence>
<dbReference type="SUPFAM" id="SSF46785">
    <property type="entry name" value="Winged helix' DNA-binding domain"/>
    <property type="match status" value="1"/>
</dbReference>
<keyword evidence="2" id="KW-0238">DNA-binding</keyword>
<dbReference type="AlphaFoldDB" id="A0A6B9ZNA5"/>
<dbReference type="Proteomes" id="UP000476411">
    <property type="component" value="Chromosome"/>
</dbReference>
<dbReference type="InterPro" id="IPR036390">
    <property type="entry name" value="WH_DNA-bd_sf"/>
</dbReference>
<evidence type="ECO:0000259" key="4">
    <source>
        <dbReference type="PROSITE" id="PS51118"/>
    </source>
</evidence>
<dbReference type="InterPro" id="IPR036388">
    <property type="entry name" value="WH-like_DNA-bd_sf"/>
</dbReference>
<name>A0A6B9ZNA5_9BACT</name>
<organism evidence="5 6">
    <name type="scientific">Chitinophaga agri</name>
    <dbReference type="NCBI Taxonomy" id="2703787"/>
    <lineage>
        <taxon>Bacteria</taxon>
        <taxon>Pseudomonadati</taxon>
        <taxon>Bacteroidota</taxon>
        <taxon>Chitinophagia</taxon>
        <taxon>Chitinophagales</taxon>
        <taxon>Chitinophagaceae</taxon>
        <taxon>Chitinophaga</taxon>
    </lineage>
</organism>
<dbReference type="GO" id="GO:0003677">
    <property type="term" value="F:DNA binding"/>
    <property type="evidence" value="ECO:0007669"/>
    <property type="project" value="UniProtKB-KW"/>
</dbReference>
<evidence type="ECO:0000313" key="6">
    <source>
        <dbReference type="Proteomes" id="UP000476411"/>
    </source>
</evidence>
<keyword evidence="3" id="KW-0804">Transcription</keyword>
<reference evidence="5 6" key="1">
    <citation type="submission" date="2020-01" db="EMBL/GenBank/DDBJ databases">
        <title>Complete genome sequence of Chitinophaga sp. H33E-04 isolated from quinoa roots.</title>
        <authorList>
            <person name="Weon H.-Y."/>
            <person name="Lee S.A."/>
        </authorList>
    </citation>
    <scope>NUCLEOTIDE SEQUENCE [LARGE SCALE GENOMIC DNA]</scope>
    <source>
        <strain evidence="5 6">H33E-04</strain>
    </source>
</reference>
<feature type="domain" description="HTH hxlR-type" evidence="4">
    <location>
        <begin position="14"/>
        <end position="117"/>
    </location>
</feature>
<evidence type="ECO:0000256" key="3">
    <source>
        <dbReference type="ARBA" id="ARBA00023163"/>
    </source>
</evidence>
<protein>
    <submittedName>
        <fullName evidence="5">Helix-turn-helix transcriptional regulator</fullName>
    </submittedName>
</protein>
<dbReference type="InterPro" id="IPR002577">
    <property type="entry name" value="HTH_HxlR"/>
</dbReference>
<proteinExistence type="predicted"/>
<dbReference type="EMBL" id="CP048113">
    <property type="protein sequence ID" value="QHS63486.1"/>
    <property type="molecule type" value="Genomic_DNA"/>
</dbReference>
<keyword evidence="1" id="KW-0805">Transcription regulation</keyword>
<dbReference type="Gene3D" id="1.10.10.10">
    <property type="entry name" value="Winged helix-like DNA-binding domain superfamily/Winged helix DNA-binding domain"/>
    <property type="match status" value="1"/>
</dbReference>
<dbReference type="PROSITE" id="PS51118">
    <property type="entry name" value="HTH_HXLR"/>
    <property type="match status" value="1"/>
</dbReference>
<dbReference type="KEGG" id="chih:GWR21_29045"/>
<evidence type="ECO:0000313" key="5">
    <source>
        <dbReference type="EMBL" id="QHS63486.1"/>
    </source>
</evidence>
<dbReference type="PANTHER" id="PTHR33204:SF29">
    <property type="entry name" value="TRANSCRIPTIONAL REGULATOR"/>
    <property type="match status" value="1"/>
</dbReference>
<keyword evidence="6" id="KW-1185">Reference proteome</keyword>
<evidence type="ECO:0000256" key="1">
    <source>
        <dbReference type="ARBA" id="ARBA00023015"/>
    </source>
</evidence>